<accession>A0ABV7HEC2</accession>
<dbReference type="EC" id="2.5.1.25" evidence="1"/>
<sequence>MSNYCPTCLRPKSRCLCSFVRNVQHRTPVFILQHSKERLHPKGTAKLAQLCLSNCTLISGKAFDKTVREITSKYRPLLLWPSDPSLQASENMASDENDVSERKPIALIAIDGTWKKANKIYLSHPQLQSLPKLNIEGRENQYRHRKSPSDQHLSTLEAIYHGLNKLEGHTESDVQQEALFTELLDAQQTMIEHWFDGFEPPNQQ</sequence>
<evidence type="ECO:0000256" key="5">
    <source>
        <dbReference type="ARBA" id="ARBA00034489"/>
    </source>
</evidence>
<evidence type="ECO:0000313" key="7">
    <source>
        <dbReference type="EMBL" id="MFC3152234.1"/>
    </source>
</evidence>
<dbReference type="Pfam" id="PF03942">
    <property type="entry name" value="DTW"/>
    <property type="match status" value="1"/>
</dbReference>
<dbReference type="InterPro" id="IPR005636">
    <property type="entry name" value="DTW"/>
</dbReference>
<dbReference type="Proteomes" id="UP001595476">
    <property type="component" value="Unassembled WGS sequence"/>
</dbReference>
<dbReference type="EMBL" id="JBHRSZ010000006">
    <property type="protein sequence ID" value="MFC3152234.1"/>
    <property type="molecule type" value="Genomic_DNA"/>
</dbReference>
<gene>
    <name evidence="7" type="ORF">ACFOEK_14460</name>
</gene>
<evidence type="ECO:0000313" key="8">
    <source>
        <dbReference type="Proteomes" id="UP001595476"/>
    </source>
</evidence>
<feature type="domain" description="DTW" evidence="6">
    <location>
        <begin position="1"/>
        <end position="199"/>
    </location>
</feature>
<evidence type="ECO:0000256" key="4">
    <source>
        <dbReference type="ARBA" id="ARBA00022694"/>
    </source>
</evidence>
<dbReference type="RefSeq" id="WP_386722153.1">
    <property type="nucleotide sequence ID" value="NZ_JBHRSZ010000006.1"/>
</dbReference>
<dbReference type="InterPro" id="IPR039262">
    <property type="entry name" value="DTWD2/TAPT"/>
</dbReference>
<keyword evidence="8" id="KW-1185">Reference proteome</keyword>
<keyword evidence="3" id="KW-0949">S-adenosyl-L-methionine</keyword>
<name>A0ABV7HEC2_9GAMM</name>
<evidence type="ECO:0000256" key="1">
    <source>
        <dbReference type="ARBA" id="ARBA00012386"/>
    </source>
</evidence>
<organism evidence="7 8">
    <name type="scientific">Litoribrevibacter euphylliae</name>
    <dbReference type="NCBI Taxonomy" id="1834034"/>
    <lineage>
        <taxon>Bacteria</taxon>
        <taxon>Pseudomonadati</taxon>
        <taxon>Pseudomonadota</taxon>
        <taxon>Gammaproteobacteria</taxon>
        <taxon>Oceanospirillales</taxon>
        <taxon>Oceanospirillaceae</taxon>
        <taxon>Litoribrevibacter</taxon>
    </lineage>
</organism>
<dbReference type="GO" id="GO:0016432">
    <property type="term" value="F:tRNA-uridine aminocarboxypropyltransferase activity"/>
    <property type="evidence" value="ECO:0007669"/>
    <property type="project" value="UniProtKB-EC"/>
</dbReference>
<evidence type="ECO:0000259" key="6">
    <source>
        <dbReference type="SMART" id="SM01144"/>
    </source>
</evidence>
<protein>
    <recommendedName>
        <fullName evidence="1">tRNA-uridine aminocarboxypropyltransferase</fullName>
        <ecNumber evidence="1">2.5.1.25</ecNumber>
    </recommendedName>
</protein>
<proteinExistence type="inferred from homology"/>
<evidence type="ECO:0000256" key="2">
    <source>
        <dbReference type="ARBA" id="ARBA00022679"/>
    </source>
</evidence>
<keyword evidence="2 7" id="KW-0808">Transferase</keyword>
<dbReference type="PANTHER" id="PTHR21392">
    <property type="entry name" value="TRNA-URIDINE AMINOCARBOXYPROPYLTRANSFERASE 2"/>
    <property type="match status" value="1"/>
</dbReference>
<comment type="similarity">
    <text evidence="5">Belongs to the TDD superfamily. DTWD2 family.</text>
</comment>
<dbReference type="SMART" id="SM01144">
    <property type="entry name" value="DTW"/>
    <property type="match status" value="1"/>
</dbReference>
<dbReference type="PANTHER" id="PTHR21392:SF0">
    <property type="entry name" value="TRNA-URIDINE AMINOCARBOXYPROPYLTRANSFERASE 2"/>
    <property type="match status" value="1"/>
</dbReference>
<evidence type="ECO:0000256" key="3">
    <source>
        <dbReference type="ARBA" id="ARBA00022691"/>
    </source>
</evidence>
<reference evidence="8" key="1">
    <citation type="journal article" date="2019" name="Int. J. Syst. Evol. Microbiol.">
        <title>The Global Catalogue of Microorganisms (GCM) 10K type strain sequencing project: providing services to taxonomists for standard genome sequencing and annotation.</title>
        <authorList>
            <consortium name="The Broad Institute Genomics Platform"/>
            <consortium name="The Broad Institute Genome Sequencing Center for Infectious Disease"/>
            <person name="Wu L."/>
            <person name="Ma J."/>
        </authorList>
    </citation>
    <scope>NUCLEOTIDE SEQUENCE [LARGE SCALE GENOMIC DNA]</scope>
    <source>
        <strain evidence="8">KCTC 52438</strain>
    </source>
</reference>
<comment type="caution">
    <text evidence="7">The sequence shown here is derived from an EMBL/GenBank/DDBJ whole genome shotgun (WGS) entry which is preliminary data.</text>
</comment>
<keyword evidence="4" id="KW-0819">tRNA processing</keyword>